<dbReference type="OrthoDB" id="9969129at2"/>
<dbReference type="AlphaFoldDB" id="A0A4V5PTG7"/>
<organism evidence="2 3">
    <name type="scientific">Rhodobacter capsulatus</name>
    <name type="common">Rhodopseudomonas capsulata</name>
    <dbReference type="NCBI Taxonomy" id="1061"/>
    <lineage>
        <taxon>Bacteria</taxon>
        <taxon>Pseudomonadati</taxon>
        <taxon>Pseudomonadota</taxon>
        <taxon>Alphaproteobacteria</taxon>
        <taxon>Rhodobacterales</taxon>
        <taxon>Rhodobacter group</taxon>
        <taxon>Rhodobacter</taxon>
    </lineage>
</organism>
<keyword evidence="1" id="KW-0472">Membrane</keyword>
<proteinExistence type="predicted"/>
<keyword evidence="1" id="KW-1133">Transmembrane helix</keyword>
<gene>
    <name evidence="2" type="ORF">FBT96_12250</name>
</gene>
<evidence type="ECO:0000313" key="2">
    <source>
        <dbReference type="EMBL" id="TKD17969.1"/>
    </source>
</evidence>
<keyword evidence="1" id="KW-0812">Transmembrane</keyword>
<sequence length="69" mass="7065">MTPYAACLLSTLFDPCGGGSFLIGLALGVGLARRGRWTLALVAVLSGAVIGAVFAAFHHNLNCVELHPG</sequence>
<feature type="transmembrane region" description="Helical" evidence="1">
    <location>
        <begin position="12"/>
        <end position="32"/>
    </location>
</feature>
<comment type="caution">
    <text evidence="2">The sequence shown here is derived from an EMBL/GenBank/DDBJ whole genome shotgun (WGS) entry which is preliminary data.</text>
</comment>
<dbReference type="EMBL" id="SWJZ01000050">
    <property type="protein sequence ID" value="TKD17969.1"/>
    <property type="molecule type" value="Genomic_DNA"/>
</dbReference>
<dbReference type="Proteomes" id="UP000310597">
    <property type="component" value="Unassembled WGS sequence"/>
</dbReference>
<name>A0A4V5PTG7_RHOCA</name>
<accession>A0A4V5PTG7</accession>
<reference evidence="2 3" key="1">
    <citation type="submission" date="2019-04" db="EMBL/GenBank/DDBJ databases">
        <title>Draft Whole-Genome sequence of the purple photosynthetic bacterium Rhodobacter capsulatus SP108 with an indigenous class A beta-lactamase.</title>
        <authorList>
            <person name="Robertson S."/>
            <person name="Meyer T.E."/>
            <person name="Kyndt J.A."/>
        </authorList>
    </citation>
    <scope>NUCLEOTIDE SEQUENCE [LARGE SCALE GENOMIC DNA]</scope>
    <source>
        <strain evidence="2 3">SP108</strain>
    </source>
</reference>
<protein>
    <submittedName>
        <fullName evidence="2">Uncharacterized protein</fullName>
    </submittedName>
</protein>
<feature type="transmembrane region" description="Helical" evidence="1">
    <location>
        <begin position="39"/>
        <end position="57"/>
    </location>
</feature>
<evidence type="ECO:0000256" key="1">
    <source>
        <dbReference type="SAM" id="Phobius"/>
    </source>
</evidence>
<evidence type="ECO:0000313" key="3">
    <source>
        <dbReference type="Proteomes" id="UP000310597"/>
    </source>
</evidence>